<keyword evidence="4" id="KW-1185">Reference proteome</keyword>
<evidence type="ECO:0000313" key="4">
    <source>
        <dbReference type="Proteomes" id="UP001528673"/>
    </source>
</evidence>
<dbReference type="InterPro" id="IPR032710">
    <property type="entry name" value="NTF2-like_dom_sf"/>
</dbReference>
<dbReference type="RefSeq" id="WP_273953450.1">
    <property type="nucleotide sequence ID" value="NZ_JAQSIP010000011.1"/>
</dbReference>
<dbReference type="EMBL" id="JAQSIP010000011">
    <property type="protein sequence ID" value="MDD0840662.1"/>
    <property type="molecule type" value="Genomic_DNA"/>
</dbReference>
<dbReference type="Pfam" id="PF00866">
    <property type="entry name" value="Ring_hydroxyl_B"/>
    <property type="match status" value="1"/>
</dbReference>
<dbReference type="Gene3D" id="3.10.450.50">
    <property type="match status" value="1"/>
</dbReference>
<sequence length="158" mass="17664">MKLELLNAATAFVWTEADLLDHADYDAWLSLWAPDGLYIIPIDPAASDFANTLNYAYDDADMRIKRVKRLTSGESISTSPAARTVRSVSRLRVLAQDGDRLTLRGAQELSEFRKDTLRRHVADVTWVLQARGDGFVIHSKVVRLINSTDALTSIGYIL</sequence>
<gene>
    <name evidence="3" type="ORF">PSQ40_18945</name>
</gene>
<evidence type="ECO:0000256" key="2">
    <source>
        <dbReference type="ARBA" id="ARBA00023002"/>
    </source>
</evidence>
<dbReference type="Proteomes" id="UP001528673">
    <property type="component" value="Unassembled WGS sequence"/>
</dbReference>
<evidence type="ECO:0000256" key="1">
    <source>
        <dbReference type="ARBA" id="ARBA00009570"/>
    </source>
</evidence>
<keyword evidence="3" id="KW-0223">Dioxygenase</keyword>
<dbReference type="SUPFAM" id="SSF54427">
    <property type="entry name" value="NTF2-like"/>
    <property type="match status" value="1"/>
</dbReference>
<dbReference type="GO" id="GO:0051213">
    <property type="term" value="F:dioxygenase activity"/>
    <property type="evidence" value="ECO:0007669"/>
    <property type="project" value="UniProtKB-KW"/>
</dbReference>
<dbReference type="InterPro" id="IPR000391">
    <property type="entry name" value="Rng_hydr_dOase-bsu"/>
</dbReference>
<keyword evidence="2" id="KW-0560">Oxidoreductase</keyword>
<evidence type="ECO:0000313" key="3">
    <source>
        <dbReference type="EMBL" id="MDD0840662.1"/>
    </source>
</evidence>
<name>A0ABT5N3L1_9BURK</name>
<comment type="similarity">
    <text evidence="1">Belongs to the bacterial ring-hydroxylating dioxygenase beta subunit family.</text>
</comment>
<reference evidence="3 4" key="1">
    <citation type="submission" date="2023-02" db="EMBL/GenBank/DDBJ databases">
        <title>Bacterial whole genomic sequence of Curvibacter sp. HBC61.</title>
        <authorList>
            <person name="Le V."/>
            <person name="Ko S.-R."/>
            <person name="Ahn C.-Y."/>
            <person name="Oh H.-M."/>
        </authorList>
    </citation>
    <scope>NUCLEOTIDE SEQUENCE [LARGE SCALE GENOMIC DNA]</scope>
    <source>
        <strain evidence="3 4">HBC61</strain>
    </source>
</reference>
<comment type="caution">
    <text evidence="3">The sequence shown here is derived from an EMBL/GenBank/DDBJ whole genome shotgun (WGS) entry which is preliminary data.</text>
</comment>
<accession>A0ABT5N3L1</accession>
<organism evidence="3 4">
    <name type="scientific">Curvibacter cyanobacteriorum</name>
    <dbReference type="NCBI Taxonomy" id="3026422"/>
    <lineage>
        <taxon>Bacteria</taxon>
        <taxon>Pseudomonadati</taxon>
        <taxon>Pseudomonadota</taxon>
        <taxon>Betaproteobacteria</taxon>
        <taxon>Burkholderiales</taxon>
        <taxon>Comamonadaceae</taxon>
        <taxon>Curvibacter</taxon>
    </lineage>
</organism>
<dbReference type="PANTHER" id="PTHR41534">
    <property type="entry name" value="BLR3401 PROTEIN"/>
    <property type="match status" value="1"/>
</dbReference>
<proteinExistence type="inferred from homology"/>
<protein>
    <submittedName>
        <fullName evidence="3">Aromatic-ring-hydroxylating dioxygenase subunit beta</fullName>
    </submittedName>
</protein>
<dbReference type="PANTHER" id="PTHR41534:SF2">
    <property type="entry name" value="3-PHENYLPROPIONATE_CINNAMIC ACID DIOXYGENASE SUBUNIT BETA"/>
    <property type="match status" value="1"/>
</dbReference>